<dbReference type="AlphaFoldDB" id="A0A3B1CW27"/>
<dbReference type="EMBL" id="UOGI01000085">
    <property type="protein sequence ID" value="VAX30721.1"/>
    <property type="molecule type" value="Genomic_DNA"/>
</dbReference>
<protein>
    <submittedName>
        <fullName evidence="1">Uncharacterized protein</fullName>
    </submittedName>
</protein>
<feature type="non-terminal residue" evidence="1">
    <location>
        <position position="104"/>
    </location>
</feature>
<organism evidence="1">
    <name type="scientific">hydrothermal vent metagenome</name>
    <dbReference type="NCBI Taxonomy" id="652676"/>
    <lineage>
        <taxon>unclassified sequences</taxon>
        <taxon>metagenomes</taxon>
        <taxon>ecological metagenomes</taxon>
    </lineage>
</organism>
<gene>
    <name evidence="1" type="ORF">MNBD_NITROSPIRAE03-2081</name>
</gene>
<reference evidence="1" key="1">
    <citation type="submission" date="2018-06" db="EMBL/GenBank/DDBJ databases">
        <authorList>
            <person name="Zhirakovskaya E."/>
        </authorList>
    </citation>
    <scope>NUCLEOTIDE SEQUENCE</scope>
</reference>
<name>A0A3B1CW27_9ZZZZ</name>
<sequence>MKKYGLIILICLALIFIITSKSYSDTDADNDTEVGQVLTVKGSVYLIRNSQRNNAEPQMQLLLKDAVETDKGARTKLFFMDDSILNLGESSRVEVKEYLYSPEK</sequence>
<accession>A0A3B1CW27</accession>
<proteinExistence type="predicted"/>
<dbReference type="PANTHER" id="PTHR38731">
    <property type="entry name" value="LIPL45-RELATED LIPOPROTEIN-RELATED"/>
    <property type="match status" value="1"/>
</dbReference>
<evidence type="ECO:0000313" key="1">
    <source>
        <dbReference type="EMBL" id="VAX30721.1"/>
    </source>
</evidence>
<dbReference type="PANTHER" id="PTHR38731:SF1">
    <property type="entry name" value="FECR PROTEIN DOMAIN-CONTAINING PROTEIN"/>
    <property type="match status" value="1"/>
</dbReference>